<reference evidence="2" key="2">
    <citation type="journal article" date="2016" name="Sci. Rep.">
        <title>Dictyocaulus viviparus genome, variome and transcriptome elucidate lungworm biology and support future intervention.</title>
        <authorList>
            <person name="McNulty S.N."/>
            <person name="Strube C."/>
            <person name="Rosa B.A."/>
            <person name="Martin J.C."/>
            <person name="Tyagi R."/>
            <person name="Choi Y.J."/>
            <person name="Wang Q."/>
            <person name="Hallsworth Pepin K."/>
            <person name="Zhang X."/>
            <person name="Ozersky P."/>
            <person name="Wilson R.K."/>
            <person name="Sternberg P.W."/>
            <person name="Gasser R.B."/>
            <person name="Mitreva M."/>
        </authorList>
    </citation>
    <scope>NUCLEOTIDE SEQUENCE [LARGE SCALE GENOMIC DNA]</scope>
    <source>
        <strain evidence="2">HannoverDv2000</strain>
    </source>
</reference>
<evidence type="ECO:0000313" key="2">
    <source>
        <dbReference type="Proteomes" id="UP000053766"/>
    </source>
</evidence>
<name>A0A0D8X914_DICVI</name>
<dbReference type="OrthoDB" id="668540at2759"/>
<dbReference type="AlphaFoldDB" id="A0A0D8X914"/>
<proteinExistence type="predicted"/>
<reference evidence="1 2" key="1">
    <citation type="submission" date="2013-11" db="EMBL/GenBank/DDBJ databases">
        <title>Draft genome of the bovine lungworm Dictyocaulus viviparus.</title>
        <authorList>
            <person name="Mitreva M."/>
        </authorList>
    </citation>
    <scope>NUCLEOTIDE SEQUENCE [LARGE SCALE GENOMIC DNA]</scope>
    <source>
        <strain evidence="1 2">HannoverDv2000</strain>
    </source>
</reference>
<keyword evidence="2" id="KW-1185">Reference proteome</keyword>
<gene>
    <name evidence="1" type="ORF">DICVIV_12955</name>
</gene>
<dbReference type="STRING" id="29172.A0A0D8X914"/>
<sequence>MPKHSLFRNFQVAPFLFQSGHVVGGSTALPFGSGSPVAPGYGYGTWGTIYSSHSSAPPSNSDCFSKGGGILNGGPATISASVFSTSPPFYQNPVVGVTSSLSNLSIGGHQITNQLRSDLGQTFQGTPPTLSNFPASHMMYMQYSNQSNPQTPSLNSSPTFFGSAVNGIPSMNAALPSYVTSRAPLLSVQPQSHSTAPFSTISQRRLLDENNARSVVN</sequence>
<dbReference type="EMBL" id="KN716911">
    <property type="protein sequence ID" value="KJH41080.1"/>
    <property type="molecule type" value="Genomic_DNA"/>
</dbReference>
<organism evidence="1 2">
    <name type="scientific">Dictyocaulus viviparus</name>
    <name type="common">Bovine lungworm</name>
    <dbReference type="NCBI Taxonomy" id="29172"/>
    <lineage>
        <taxon>Eukaryota</taxon>
        <taxon>Metazoa</taxon>
        <taxon>Ecdysozoa</taxon>
        <taxon>Nematoda</taxon>
        <taxon>Chromadorea</taxon>
        <taxon>Rhabditida</taxon>
        <taxon>Rhabditina</taxon>
        <taxon>Rhabditomorpha</taxon>
        <taxon>Strongyloidea</taxon>
        <taxon>Metastrongylidae</taxon>
        <taxon>Dictyocaulus</taxon>
    </lineage>
</organism>
<accession>A0A0D8X914</accession>
<dbReference type="Proteomes" id="UP000053766">
    <property type="component" value="Unassembled WGS sequence"/>
</dbReference>
<evidence type="ECO:0000313" key="1">
    <source>
        <dbReference type="EMBL" id="KJH41080.1"/>
    </source>
</evidence>
<protein>
    <submittedName>
        <fullName evidence="1">Uncharacterized protein</fullName>
    </submittedName>
</protein>